<evidence type="ECO:0000313" key="2">
    <source>
        <dbReference type="EMBL" id="CAK9038981.1"/>
    </source>
</evidence>
<dbReference type="EMBL" id="CAXAMN010012780">
    <property type="protein sequence ID" value="CAK9038981.1"/>
    <property type="molecule type" value="Genomic_DNA"/>
</dbReference>
<accession>A0ABP0LIF8</accession>
<evidence type="ECO:0000313" key="3">
    <source>
        <dbReference type="Proteomes" id="UP001642484"/>
    </source>
</evidence>
<proteinExistence type="predicted"/>
<dbReference type="Proteomes" id="UP001642484">
    <property type="component" value="Unassembled WGS sequence"/>
</dbReference>
<gene>
    <name evidence="2" type="ORF">CCMP2556_LOCUS21230</name>
</gene>
<organism evidence="2 3">
    <name type="scientific">Durusdinium trenchii</name>
    <dbReference type="NCBI Taxonomy" id="1381693"/>
    <lineage>
        <taxon>Eukaryota</taxon>
        <taxon>Sar</taxon>
        <taxon>Alveolata</taxon>
        <taxon>Dinophyceae</taxon>
        <taxon>Suessiales</taxon>
        <taxon>Symbiodiniaceae</taxon>
        <taxon>Durusdinium</taxon>
    </lineage>
</organism>
<evidence type="ECO:0008006" key="4">
    <source>
        <dbReference type="Google" id="ProtNLM"/>
    </source>
</evidence>
<reference evidence="2 3" key="1">
    <citation type="submission" date="2024-02" db="EMBL/GenBank/DDBJ databases">
        <authorList>
            <person name="Chen Y."/>
            <person name="Shah S."/>
            <person name="Dougan E. K."/>
            <person name="Thang M."/>
            <person name="Chan C."/>
        </authorList>
    </citation>
    <scope>NUCLEOTIDE SEQUENCE [LARGE SCALE GENOMIC DNA]</scope>
</reference>
<comment type="caution">
    <text evidence="2">The sequence shown here is derived from an EMBL/GenBank/DDBJ whole genome shotgun (WGS) entry which is preliminary data.</text>
</comment>
<feature type="region of interest" description="Disordered" evidence="1">
    <location>
        <begin position="119"/>
        <end position="156"/>
    </location>
</feature>
<name>A0ABP0LIF8_9DINO</name>
<keyword evidence="3" id="KW-1185">Reference proteome</keyword>
<feature type="compositionally biased region" description="Basic and acidic residues" evidence="1">
    <location>
        <begin position="129"/>
        <end position="145"/>
    </location>
</feature>
<sequence length="156" mass="17932">MSAAKEIAHVFRWHRAFAKLKMPIKEVEPLSRYTNFTLNHVWEKFDCQTALLTKEALLPLAKRNPELFDPDLDNMNTVRPELKVEELQLAKGAFAMLHLNLQDVWSTVGARMTTRGGSTITQQAFAPVVREEPDRKRRKLSKDLEETSPPPSPPRR</sequence>
<protein>
    <recommendedName>
        <fullName evidence="4">DNA helicase</fullName>
    </recommendedName>
</protein>
<evidence type="ECO:0000256" key="1">
    <source>
        <dbReference type="SAM" id="MobiDB-lite"/>
    </source>
</evidence>